<protein>
    <submittedName>
        <fullName evidence="2">Uncharacterized protein</fullName>
    </submittedName>
</protein>
<comment type="caution">
    <text evidence="2">The sequence shown here is derived from an EMBL/GenBank/DDBJ whole genome shotgun (WGS) entry which is preliminary data.</text>
</comment>
<reference evidence="3" key="1">
    <citation type="submission" date="2017-09" db="EMBL/GenBank/DDBJ databases">
        <title>Depth-based differentiation of microbial function through sediment-hosted aquifers and enrichment of novel symbionts in the deep terrestrial subsurface.</title>
        <authorList>
            <person name="Probst A.J."/>
            <person name="Ladd B."/>
            <person name="Jarett J.K."/>
            <person name="Geller-Mcgrath D.E."/>
            <person name="Sieber C.M.K."/>
            <person name="Emerson J.B."/>
            <person name="Anantharaman K."/>
            <person name="Thomas B.C."/>
            <person name="Malmstrom R."/>
            <person name="Stieglmeier M."/>
            <person name="Klingl A."/>
            <person name="Woyke T."/>
            <person name="Ryan C.M."/>
            <person name="Banfield J.F."/>
        </authorList>
    </citation>
    <scope>NUCLEOTIDE SEQUENCE [LARGE SCALE GENOMIC DNA]</scope>
</reference>
<evidence type="ECO:0000313" key="3">
    <source>
        <dbReference type="Proteomes" id="UP000228497"/>
    </source>
</evidence>
<dbReference type="AlphaFoldDB" id="A0A2M7FE28"/>
<dbReference type="Proteomes" id="UP000228497">
    <property type="component" value="Unassembled WGS sequence"/>
</dbReference>
<evidence type="ECO:0000256" key="1">
    <source>
        <dbReference type="SAM" id="MobiDB-lite"/>
    </source>
</evidence>
<proteinExistence type="predicted"/>
<dbReference type="EMBL" id="PFFD01000030">
    <property type="protein sequence ID" value="PIV87235.1"/>
    <property type="molecule type" value="Genomic_DNA"/>
</dbReference>
<feature type="region of interest" description="Disordered" evidence="1">
    <location>
        <begin position="74"/>
        <end position="97"/>
    </location>
</feature>
<organism evidence="2 3">
    <name type="scientific">Candidatus Kaiserbacteria bacterium CG17_big_fil_post_rev_8_21_14_2_50_51_7</name>
    <dbReference type="NCBI Taxonomy" id="1974613"/>
    <lineage>
        <taxon>Bacteria</taxon>
        <taxon>Candidatus Kaiseribacteriota</taxon>
    </lineage>
</organism>
<accession>A0A2M7FE28</accession>
<gene>
    <name evidence="2" type="ORF">COW49_00710</name>
</gene>
<evidence type="ECO:0000313" key="2">
    <source>
        <dbReference type="EMBL" id="PIV87235.1"/>
    </source>
</evidence>
<name>A0A2M7FE28_9BACT</name>
<sequence>MQWFVVVYDRETRKAIAFDEFPDSEDAKAMEAYGGYLKQYQGARYDVQVGAAESRGKFLKGHPRFCGVAVKVSPESKEAPDEAYREPESNDKEISLD</sequence>